<feature type="domain" description="WH2" evidence="2">
    <location>
        <begin position="1557"/>
        <end position="1574"/>
    </location>
</feature>
<feature type="compositionally biased region" description="Pro residues" evidence="1">
    <location>
        <begin position="1494"/>
        <end position="1503"/>
    </location>
</feature>
<reference evidence="3" key="1">
    <citation type="submission" date="2015-04" db="EMBL/GenBank/DDBJ databases">
        <title>The genome sequence of the plant pathogenic Rhizarian Plasmodiophora brassicae reveals insights in its biotrophic life cycle and the origin of chitin synthesis.</title>
        <authorList>
            <person name="Schwelm A."/>
            <person name="Fogelqvist J."/>
            <person name="Knaust A."/>
            <person name="Julke S."/>
            <person name="Lilja T."/>
            <person name="Dhandapani V."/>
            <person name="Bonilla-Rosso G."/>
            <person name="Karlsson M."/>
            <person name="Shevchenko A."/>
            <person name="Choi S.R."/>
            <person name="Kim H.G."/>
            <person name="Park J.Y."/>
            <person name="Lim Y.P."/>
            <person name="Ludwig-Muller J."/>
            <person name="Dixelius C."/>
        </authorList>
    </citation>
    <scope>NUCLEOTIDE SEQUENCE</scope>
    <source>
        <tissue evidence="3">Potato root galls</tissue>
    </source>
</reference>
<dbReference type="GO" id="GO:0031267">
    <property type="term" value="F:small GTPase binding"/>
    <property type="evidence" value="ECO:0007669"/>
    <property type="project" value="InterPro"/>
</dbReference>
<dbReference type="InterPro" id="IPR003124">
    <property type="entry name" value="WH2_dom"/>
</dbReference>
<accession>A0A0H5R7J4</accession>
<dbReference type="Pfam" id="PF02205">
    <property type="entry name" value="WH2"/>
    <property type="match status" value="2"/>
</dbReference>
<feature type="compositionally biased region" description="Polar residues" evidence="1">
    <location>
        <begin position="1594"/>
        <end position="1603"/>
    </location>
</feature>
<name>A0A0H5R7J4_9EUKA</name>
<dbReference type="InterPro" id="IPR009828">
    <property type="entry name" value="CYRIA/CYRIB_Rac1-bd"/>
</dbReference>
<feature type="region of interest" description="Disordered" evidence="1">
    <location>
        <begin position="1430"/>
        <end position="1475"/>
    </location>
</feature>
<organism evidence="3">
    <name type="scientific">Spongospora subterranea</name>
    <dbReference type="NCBI Taxonomy" id="70186"/>
    <lineage>
        <taxon>Eukaryota</taxon>
        <taxon>Sar</taxon>
        <taxon>Rhizaria</taxon>
        <taxon>Endomyxa</taxon>
        <taxon>Phytomyxea</taxon>
        <taxon>Plasmodiophorida</taxon>
        <taxon>Plasmodiophoridae</taxon>
        <taxon>Spongospora</taxon>
    </lineage>
</organism>
<evidence type="ECO:0000313" key="3">
    <source>
        <dbReference type="EMBL" id="CRZ09727.1"/>
    </source>
</evidence>
<dbReference type="EMBL" id="HACM01009285">
    <property type="protein sequence ID" value="CRZ09727.1"/>
    <property type="molecule type" value="Transcribed_RNA"/>
</dbReference>
<feature type="region of interest" description="Disordered" evidence="1">
    <location>
        <begin position="1494"/>
        <end position="1721"/>
    </location>
</feature>
<evidence type="ECO:0000256" key="1">
    <source>
        <dbReference type="SAM" id="MobiDB-lite"/>
    </source>
</evidence>
<feature type="compositionally biased region" description="Low complexity" evidence="1">
    <location>
        <begin position="1641"/>
        <end position="1656"/>
    </location>
</feature>
<dbReference type="PANTHER" id="PTHR12195">
    <property type="entry name" value="CYTOPLASMIC FMR1-INTERACTING PROTEIN-RELATED"/>
    <property type="match status" value="1"/>
</dbReference>
<feature type="compositionally biased region" description="Pro residues" evidence="1">
    <location>
        <begin position="1441"/>
        <end position="1475"/>
    </location>
</feature>
<feature type="compositionally biased region" description="Polar residues" evidence="1">
    <location>
        <begin position="1514"/>
        <end position="1524"/>
    </location>
</feature>
<protein>
    <recommendedName>
        <fullName evidence="2">WH2 domain-containing protein</fullName>
    </recommendedName>
</protein>
<dbReference type="InterPro" id="IPR008081">
    <property type="entry name" value="Cytoplasmic_FMR1-int"/>
</dbReference>
<dbReference type="PROSITE" id="PS51082">
    <property type="entry name" value="WH2"/>
    <property type="match status" value="2"/>
</dbReference>
<dbReference type="PRINTS" id="PR01698">
    <property type="entry name" value="CYTOFMRPINTP"/>
</dbReference>
<dbReference type="SMART" id="SM00246">
    <property type="entry name" value="WH2"/>
    <property type="match status" value="2"/>
</dbReference>
<feature type="domain" description="WH2" evidence="2">
    <location>
        <begin position="1664"/>
        <end position="1681"/>
    </location>
</feature>
<sequence length="1721" mass="191452">MSVLHDVVADDGGIFEQVQGLENIDFAPSSANIETASVSVAAESIGASYRFKDIRAFDSPYTEEVDDLLTMHRMISESDRFISITYCYRSCSKALPMMKNEIDDESRKDIHRKTFMTLKPEIFKLQEFSAFHERAIVVLIENFKKLVQPASKNEVPSDDHIRMVQKFLDKLIILDALKDMKACLQNDFARYKRSFSNIRADLPDSDAVADEIHSLQMFLGNPQHPNDLIITRLRSEIQKISGYEEVLVLIADNALRSLKKTSFLLTNDKHVLERVLINTIFLMDGESKRMSNAFKYKRFDIEAIRAYFKGKPFLPLYGDMHLNIKFVLQRCINYDPAKMESQWISVDPSNYLLLSQKVAMQNEYNSFTTSFLQVINSVKARAHGDDDSPIDRATSRDIFDRVLEGFRILSKWNMSIKEQSAYKRANPVDPKTISNKNVVEGPGFNFECVDRYNYSPAELTMLSEALGMLKGIGSMLHQSSSLLMPVLRRAIHDDLQEYLQSTIASPLRKAYKKGRDDVRNLMCMMRWVASDWMPGKSYAADYKMPSKELKVLAREFPKRCVQPTFSQIFLIRRMSLQIFSEKAKGMQGGMFSDKNVAKDLVPEFEKFYDRLFFCEYILDFKCTLDACLDMSDLWFREFYLEITKCVQFPISMSLPFLLAEHVVSMPHISDNLLFCLDLYNDAASRALSQSNQQFLFREVEAELNLAFNTLVHTLSMNVFACFKSNASAILLDHDHKTWLESQTSSIRKYDPSASCYIALLGQRDVRLLGRSIDLRRLLTQHINGYFRQNVEMIISRFESSDLTTIIDMKSILDQTQLAHKLLSEHLSLDSYDAIFLDVNGTTRFAPFCGRIIVHIYSELLGDMIPNFCYDSSSQIFTRGPVSYVEPLPRDTPQPFAAQFWYTSTFNKAFADVLRMSRDSFGPDHILAMMSLVDRSDFMSLFDQVYSSMEDKVNYVFASYAKVLMDSMDPIKLPSLKYGVIGGFGYFDLKLKPLAGYDNLRSELFQCIREIGNSLAFIHQLSLAQSQGDIWDLNMASYFMTSSVSADNKTHSVEAILQGVVADEHAPVQLRHCIQQAQEQFASLSNRLNSSLLTVSLRRLYSSIEKSGALAEWVGKPPIKGVLDLETPRDLCRLWSAMQFIFLTPSLEQLEGTKPFDQLIFGDGFSWAGMAFLHLCGFRHRFEALDFSYYVLRMQLISPANLAVDLKRSKKGKGNPEHELFPFVKKILEDASKAKLLNCYLFSIMESHFDGIYRQPEVNLEPESETILAPASRSADISATHTNTSYFSVPETQTSGSYFSVSESQPIQSVSSAHSTSFATSTLVHPSSPPSYSVEADPTSVPLSLVGPSSLLSGNQESFLPSPPSIHSDALDATMQKGYCFDHIAPGVSPQCPPPMRRPPSATPMRTRLASNLSRGLSVPAASIVVSPPVSPNTAAPSPLMNMPPPPPPLVSMPPPPPPINRPPPPPPLGNMPPPPPPLINLPPPPPPLVNVFSAPPPVPPPLPAAISTHLPMSAAQSRNTNSQPPSAPVGVHPPSAPAMPGLGSSPLTLNKSQSSGGRADLLAQIRAGKRLNGSSSSGYIDGAHSAAPAFPSPGSIQPVSSAAPTRGNLPLPAAPAGVHPPPPPPVPARTIMAPPLPNFKPSDPSDSSDRTPATPSKATSFGGGRANLLSQIREGKSLKKTGSGSFGVQDTAPKNAPPPSKPLSMMEEMQLRQQRRNNNTD</sequence>
<dbReference type="GO" id="GO:0005737">
    <property type="term" value="C:cytoplasm"/>
    <property type="evidence" value="ECO:0007669"/>
    <property type="project" value="UniProtKB-ARBA"/>
</dbReference>
<feature type="compositionally biased region" description="Polar residues" evidence="1">
    <location>
        <begin position="1545"/>
        <end position="1556"/>
    </location>
</feature>
<dbReference type="Pfam" id="PF05994">
    <property type="entry name" value="FragX_IP"/>
    <property type="match status" value="1"/>
</dbReference>
<feature type="compositionally biased region" description="Pro residues" evidence="1">
    <location>
        <begin position="1618"/>
        <end position="1627"/>
    </location>
</feature>
<dbReference type="GO" id="GO:0003779">
    <property type="term" value="F:actin binding"/>
    <property type="evidence" value="ECO:0007669"/>
    <property type="project" value="InterPro"/>
</dbReference>
<dbReference type="GO" id="GO:0030833">
    <property type="term" value="P:regulation of actin filament polymerization"/>
    <property type="evidence" value="ECO:0007669"/>
    <property type="project" value="InterPro"/>
</dbReference>
<proteinExistence type="predicted"/>
<evidence type="ECO:0000259" key="2">
    <source>
        <dbReference type="PROSITE" id="PS51082"/>
    </source>
</evidence>
<dbReference type="Pfam" id="PF07159">
    <property type="entry name" value="CYRIA-B_Rac1-bd"/>
    <property type="match status" value="1"/>
</dbReference>